<gene>
    <name evidence="2" type="ORF">SPSC_02099</name>
</gene>
<feature type="region of interest" description="Disordered" evidence="1">
    <location>
        <begin position="386"/>
        <end position="408"/>
    </location>
</feature>
<dbReference type="OrthoDB" id="2553788at2759"/>
<evidence type="ECO:0008006" key="3">
    <source>
        <dbReference type="Google" id="ProtNLM"/>
    </source>
</evidence>
<name>A0A127ZBF5_9BASI</name>
<dbReference type="EMBL" id="LK056663">
    <property type="protein sequence ID" value="CDU23470.1"/>
    <property type="molecule type" value="Genomic_DNA"/>
</dbReference>
<reference evidence="2" key="1">
    <citation type="submission" date="2014-06" db="EMBL/GenBank/DDBJ databases">
        <authorList>
            <person name="Ju J."/>
            <person name="Zhang J."/>
        </authorList>
    </citation>
    <scope>NUCLEOTIDE SEQUENCE</scope>
    <source>
        <strain evidence="2">SscI8</strain>
    </source>
</reference>
<protein>
    <recommendedName>
        <fullName evidence="3">Arrestin-like N-terminal domain-containing protein</fullName>
    </recommendedName>
</protein>
<accession>A0A127ZBF5</accession>
<evidence type="ECO:0000313" key="2">
    <source>
        <dbReference type="EMBL" id="CDU23470.1"/>
    </source>
</evidence>
<evidence type="ECO:0000256" key="1">
    <source>
        <dbReference type="SAM" id="MobiDB-lite"/>
    </source>
</evidence>
<dbReference type="AlphaFoldDB" id="A0A127ZBF5"/>
<sequence>MKLRVSLSSPVLVMPSSSRLYKQEISDAPPSYDKVTLNYESTPLLPSTSPPSSHASTSASSLDSQTILRAHITITVPSDQQAAHVLTSLTASLKAFESLAHNNGGFQQSQPVDLRVSVPLPSQHVSLLPGKMYNFQAEIVCPDDMPPSVQLPDARLRYKVIVRAKTIPAVFSHSRLASLLRGTTLTDSIDLTVLQAVEVESHDGYHCNNKRISIQDIGPLCISTTPRSPCIIGTSTTIHLSLPHSPTHTSSITNVELRLSQDSYIRWRNSTSPSKPAKIQRKPRVSWKLPLLSPPPTTEHSTPAPHPPKLTPATTTSQAQFHIPHHPELQPSTLANSNTLIHTSHQLNLILHFSDPSTNQPRSFECSWPITLAPSEAGCQTLSDRLPAYTPAEPTHQPSSVTLRPVLV</sequence>
<feature type="region of interest" description="Disordered" evidence="1">
    <location>
        <begin position="268"/>
        <end position="320"/>
    </location>
</feature>
<feature type="region of interest" description="Disordered" evidence="1">
    <location>
        <begin position="41"/>
        <end position="60"/>
    </location>
</feature>
<organism evidence="2">
    <name type="scientific">Sporisorium scitamineum</name>
    <dbReference type="NCBI Taxonomy" id="49012"/>
    <lineage>
        <taxon>Eukaryota</taxon>
        <taxon>Fungi</taxon>
        <taxon>Dikarya</taxon>
        <taxon>Basidiomycota</taxon>
        <taxon>Ustilaginomycotina</taxon>
        <taxon>Ustilaginomycetes</taxon>
        <taxon>Ustilaginales</taxon>
        <taxon>Ustilaginaceae</taxon>
        <taxon>Sporisorium</taxon>
    </lineage>
</organism>
<proteinExistence type="predicted"/>